<dbReference type="KEGG" id="saqi:AXG55_14615"/>
<evidence type="ECO:0000313" key="1">
    <source>
        <dbReference type="EMBL" id="APJ05252.1"/>
    </source>
</evidence>
<organism evidence="1 2">
    <name type="scientific">Silvanigrella aquatica</name>
    <dbReference type="NCBI Taxonomy" id="1915309"/>
    <lineage>
        <taxon>Bacteria</taxon>
        <taxon>Pseudomonadati</taxon>
        <taxon>Bdellovibrionota</taxon>
        <taxon>Oligoflexia</taxon>
        <taxon>Silvanigrellales</taxon>
        <taxon>Silvanigrellaceae</taxon>
        <taxon>Silvanigrella</taxon>
    </lineage>
</organism>
<proteinExistence type="predicted"/>
<keyword evidence="2" id="KW-1185">Reference proteome</keyword>
<keyword evidence="1" id="KW-0614">Plasmid</keyword>
<dbReference type="Proteomes" id="UP000184731">
    <property type="component" value="Plasmid pnonnen1"/>
</dbReference>
<dbReference type="RefSeq" id="WP_148698916.1">
    <property type="nucleotide sequence ID" value="NZ_CP017835.1"/>
</dbReference>
<evidence type="ECO:0000313" key="2">
    <source>
        <dbReference type="Proteomes" id="UP000184731"/>
    </source>
</evidence>
<accession>A0A1L4D501</accession>
<name>A0A1L4D501_9BACT</name>
<protein>
    <submittedName>
        <fullName evidence="1">Uncharacterized protein</fullName>
    </submittedName>
</protein>
<geneLocation type="plasmid" evidence="2">
    <name>pnonnen1</name>
</geneLocation>
<gene>
    <name evidence="1" type="ORF">AXG55_14615</name>
</gene>
<dbReference type="AlphaFoldDB" id="A0A1L4D501"/>
<reference evidence="1 2" key="1">
    <citation type="submission" date="2016-10" db="EMBL/GenBank/DDBJ databases">
        <title>Silvanigrella aquatica sp. nov., isolated from a freshwater lake located in the Black Forest, Germany, description of Silvanigrellaceae fam. nov., Silvanigrellales ord. nov., reclassification of the order Bdellovibrionales in the class Oligoflexia, reclassification of the families Bacteriovoracaceae and Halobacteriovoraceae in the new order Bacteriovoracales ord. nov., and reclassification of the family Pseudobacteriovoracaceae in the order Oligoflexiales.</title>
        <authorList>
            <person name="Hahn M.W."/>
            <person name="Schmidt J."/>
            <person name="Koll U."/>
            <person name="Rohde M."/>
            <person name="Verbag S."/>
            <person name="Pitt A."/>
            <person name="Nakai R."/>
            <person name="Naganuma T."/>
            <person name="Lang E."/>
        </authorList>
    </citation>
    <scope>NUCLEOTIDE SEQUENCE [LARGE SCALE GENOMIC DNA]</scope>
    <source>
        <strain evidence="1 2">MWH-Nonnen-W8red</strain>
        <plasmid evidence="2">Plasmid pnonnen1</plasmid>
    </source>
</reference>
<dbReference type="EMBL" id="CP017835">
    <property type="protein sequence ID" value="APJ05252.1"/>
    <property type="molecule type" value="Genomic_DNA"/>
</dbReference>
<sequence length="267" mass="31530">MVRCYMCDKDVEKYKSNSHIISEELFKNVKEHGKMISIDNAAGINKYSTKEIEDDFICPECENKTRHDDGFAKDFFIDKKYLKSSEVKLIIDGQQIDLKKIPSFKEVEKIDHTCFPKFKLFVLSLLLRHYCYLKVHERRIILPDEHLNEIRKLYHNKDSTDLIKKYPIVIWKYDNFNNSVYYPIGTRIEGINAIDMLILGYRIHMYIDKRHHFNNGYKALEISNTNFNCFVFQGKSQLIHDLMSNVSSNKTSGKLQNISVQAKKRKK</sequence>